<sequence>MKNVKILMSTLLAFTILFNACKKTESARSNLNATIVVPTSLAGFALKSGTLTLKEVNSGRTSTSSAINNGALTVSLPAGSYNIVFEGEIESTTGEKVVSKVRAVKDNVIVNGVEEVNTELTLFLFKTQEGFVIKEVFFTGTVTPQGKTYNGDKYFIIYNNTDKVLYADSLMIAESEFLTTTKRAYTPDVMSTDFTSKSIVMIPGTGKTYPVQPGASITVANNAINHLVFNDLSVDLRNSNFELTLLSSINVDNPQVPDLDNISGYMTMHNRGFKSYVIAKMKGTKDEFLSKQVYNFDYVNSAGKITTTTAYKIPNSWVLDAVNLSVEKEFNWIVTSPVLDMGWTYCGKVDSDATRYGKSVIRKVAKTEANGRIVLQDTNNSTDDFTPEAKPSLFK</sequence>
<dbReference type="EMBL" id="OCMT01000001">
    <property type="protein sequence ID" value="SOD12186.1"/>
    <property type="molecule type" value="Genomic_DNA"/>
</dbReference>
<evidence type="ECO:0000256" key="1">
    <source>
        <dbReference type="SAM" id="SignalP"/>
    </source>
</evidence>
<keyword evidence="1" id="KW-0732">Signal</keyword>
<keyword evidence="3" id="KW-1185">Reference proteome</keyword>
<protein>
    <recommendedName>
        <fullName evidence="4">DUF4876 domain-containing protein</fullName>
    </recommendedName>
</protein>
<dbReference type="AlphaFoldDB" id="A0A285ZR88"/>
<evidence type="ECO:0008006" key="4">
    <source>
        <dbReference type="Google" id="ProtNLM"/>
    </source>
</evidence>
<proteinExistence type="predicted"/>
<dbReference type="RefSeq" id="WP_097128374.1">
    <property type="nucleotide sequence ID" value="NZ_OCMT01000001.1"/>
</dbReference>
<dbReference type="Pfam" id="PF16215">
    <property type="entry name" value="DUF4876"/>
    <property type="match status" value="1"/>
</dbReference>
<dbReference type="OrthoDB" id="1409865at2"/>
<evidence type="ECO:0000313" key="2">
    <source>
        <dbReference type="EMBL" id="SOD12186.1"/>
    </source>
</evidence>
<evidence type="ECO:0000313" key="3">
    <source>
        <dbReference type="Proteomes" id="UP000219281"/>
    </source>
</evidence>
<feature type="chain" id="PRO_5012741470" description="DUF4876 domain-containing protein" evidence="1">
    <location>
        <begin position="21"/>
        <end position="395"/>
    </location>
</feature>
<reference evidence="3" key="1">
    <citation type="submission" date="2017-09" db="EMBL/GenBank/DDBJ databases">
        <authorList>
            <person name="Varghese N."/>
            <person name="Submissions S."/>
        </authorList>
    </citation>
    <scope>NUCLEOTIDE SEQUENCE [LARGE SCALE GENOMIC DNA]</scope>
    <source>
        <strain evidence="3">CGMCC 1.12803</strain>
    </source>
</reference>
<accession>A0A285ZR88</accession>
<dbReference type="Proteomes" id="UP000219281">
    <property type="component" value="Unassembled WGS sequence"/>
</dbReference>
<organism evidence="2 3">
    <name type="scientific">Pedobacter xixiisoli</name>
    <dbReference type="NCBI Taxonomy" id="1476464"/>
    <lineage>
        <taxon>Bacteria</taxon>
        <taxon>Pseudomonadati</taxon>
        <taxon>Bacteroidota</taxon>
        <taxon>Sphingobacteriia</taxon>
        <taxon>Sphingobacteriales</taxon>
        <taxon>Sphingobacteriaceae</taxon>
        <taxon>Pedobacter</taxon>
    </lineage>
</organism>
<gene>
    <name evidence="2" type="ORF">SAMN06297358_0537</name>
</gene>
<name>A0A285ZR88_9SPHI</name>
<feature type="signal peptide" evidence="1">
    <location>
        <begin position="1"/>
        <end position="20"/>
    </location>
</feature>
<dbReference type="InterPro" id="IPR032627">
    <property type="entry name" value="DUF4876"/>
</dbReference>